<dbReference type="GO" id="GO:0009288">
    <property type="term" value="C:bacterial-type flagellum"/>
    <property type="evidence" value="ECO:0007669"/>
    <property type="project" value="UniProtKB-SubCell"/>
</dbReference>
<comment type="function">
    <text evidence="3">Flagellin is the subunit protein which polymerizes to form the filaments of bacterial flagella.</text>
</comment>
<dbReference type="SUPFAM" id="SSF64518">
    <property type="entry name" value="Phase 1 flagellin"/>
    <property type="match status" value="2"/>
</dbReference>
<evidence type="ECO:0000256" key="3">
    <source>
        <dbReference type="RuleBase" id="RU362073"/>
    </source>
</evidence>
<dbReference type="PANTHER" id="PTHR42792">
    <property type="entry name" value="FLAGELLIN"/>
    <property type="match status" value="1"/>
</dbReference>
<keyword evidence="7" id="KW-1185">Reference proteome</keyword>
<evidence type="ECO:0000313" key="7">
    <source>
        <dbReference type="Proteomes" id="UP000004836"/>
    </source>
</evidence>
<evidence type="ECO:0000256" key="2">
    <source>
        <dbReference type="ARBA" id="ARBA00023143"/>
    </source>
</evidence>
<feature type="domain" description="Flagellin N-terminal" evidence="4">
    <location>
        <begin position="4"/>
        <end position="141"/>
    </location>
</feature>
<organism evidence="6 7">
    <name type="scientific">alpha proteobacterium IMCC14465</name>
    <dbReference type="NCBI Taxonomy" id="1220535"/>
    <lineage>
        <taxon>Bacteria</taxon>
        <taxon>Pseudomonadati</taxon>
        <taxon>Pseudomonadota</taxon>
        <taxon>Alphaproteobacteria</taxon>
        <taxon>PS1 clade</taxon>
    </lineage>
</organism>
<keyword evidence="2 3" id="KW-0975">Bacterial flagellum</keyword>
<dbReference type="Proteomes" id="UP000004836">
    <property type="component" value="Unassembled WGS sequence"/>
</dbReference>
<feature type="domain" description="Flagellin C-terminal" evidence="5">
    <location>
        <begin position="1505"/>
        <end position="1589"/>
    </location>
</feature>
<dbReference type="Pfam" id="PF00700">
    <property type="entry name" value="Flagellin_C"/>
    <property type="match status" value="1"/>
</dbReference>
<dbReference type="GO" id="GO:0005576">
    <property type="term" value="C:extracellular region"/>
    <property type="evidence" value="ECO:0007669"/>
    <property type="project" value="UniProtKB-SubCell"/>
</dbReference>
<dbReference type="InterPro" id="IPR046358">
    <property type="entry name" value="Flagellin_C"/>
</dbReference>
<dbReference type="eggNOG" id="COG1344">
    <property type="taxonomic scope" value="Bacteria"/>
</dbReference>
<dbReference type="InterPro" id="IPR001029">
    <property type="entry name" value="Flagellin_N"/>
</dbReference>
<evidence type="ECO:0000259" key="4">
    <source>
        <dbReference type="Pfam" id="PF00669"/>
    </source>
</evidence>
<accession>J9DI01</accession>
<keyword evidence="3" id="KW-0964">Secreted</keyword>
<evidence type="ECO:0000313" key="6">
    <source>
        <dbReference type="EMBL" id="EJW21506.1"/>
    </source>
</evidence>
<name>J9DI01_9PROT</name>
<dbReference type="Gene3D" id="1.20.1330.10">
    <property type="entry name" value="f41 fragment of flagellin, N-terminal domain"/>
    <property type="match status" value="2"/>
</dbReference>
<proteinExistence type="inferred from homology"/>
<gene>
    <name evidence="6" type="ORF">IMCC14465_13020</name>
</gene>
<comment type="similarity">
    <text evidence="1 3">Belongs to the bacterial flagellin family.</text>
</comment>
<reference evidence="6 7" key="1">
    <citation type="journal article" date="2012" name="J. Bacteriol.">
        <title>Genome Sequence of Strain IMCC14465, Isolated from the East Sea, Belonging to the PS1 Clade of Alphaproteobacteria.</title>
        <authorList>
            <person name="Yang S.J."/>
            <person name="Kang I."/>
            <person name="Cho J.C."/>
        </authorList>
    </citation>
    <scope>NUCLEOTIDE SEQUENCE [LARGE SCALE GENOMIC DNA]</scope>
    <source>
        <strain evidence="6 7">IMCC14465</strain>
    </source>
</reference>
<dbReference type="Gene3D" id="3.30.70.2120">
    <property type="match status" value="1"/>
</dbReference>
<dbReference type="PANTHER" id="PTHR42792:SF2">
    <property type="entry name" value="FLAGELLIN"/>
    <property type="match status" value="1"/>
</dbReference>
<comment type="caution">
    <text evidence="6">The sequence shown here is derived from an EMBL/GenBank/DDBJ whole genome shotgun (WGS) entry which is preliminary data.</text>
</comment>
<sequence>MSNINTNMSAIKTLYHLERNLSGMDKAMERISSGMRITNAGDDAAGAAIVNRMTSQIKGLENAIRNSADAISLAQTAEGALNEVSAILQRIRELSVQAANGIYNGADRDSLNSEVVQLQNELQRIAETTYFNDSLLLNGTFQDTNFQIGYTDAQTHTVTIEDVRPSALGEYTLSTSQAGQAYALDQNGNFIPADANSPIDPTNGLRVDGTATAVAQISVLNVNYAGLNPSLDALSIAVDGHSVTVDLSAVTDQNSLVNALTTALSGDSTLSSRYTFSGDQTNGQVTVTAQQAGNPFTIDVAHTNNAIQQSDLIAGTSSTSADQPRKISLDISNFSSIDMANDTLSLDVGTLNIPVTLSSAINTSNDLADAIADAVQTQFAAGNTLVNAVTEDGSVILTGTGVSSYFTATVNFTDASGDSLSPITASESQNYQAQRGEAVQTLDITDFANFDHTSDTLTFTYRGNDYQTLTGSTLMPVVNESNIAELAKAAVTTGDAAHATQNVALNIGGAAITNITQMASSVGDSFTITVDGTAYTTAALGTADAAGLLTSVQNAVNGSGGLLSDIFTITQDTLGTLSFQHIDNDNHAIAISGAITDGAMTGDITNVMTLEIDGAPLDGDFFSVGDRVVIDIGGTTYLSAAIADNGTAGIDQSDILTALQAATLSTNAATNMSTVMTVTAGSTENVFNFIPAAGVADAQVVIKRSLAMDLSYHGVSLSGTSSRLDFSNATASDAVSLAVNDNATTAMDITVNLRVNGVNATVTGSDFDDIAHGDTFTVLVDGVDFNVTADGNGDANVTQAELVTSLQNATNAAGTALSTLFTIAAGGSDHIFTFQSSDGLDHEIAIVGEAASSSGLISTTTSSASGDGMNFATSGDMTPETARVMKITPSITNFSAGVDTLSIVIDQNELTFSATDLQNVSNEHELARIITDRINADSSLSNRVNASLRVVSDALEIHITGIAATDKPANFDFSLSKATGSTWSLSSSEETAFATGVTAVQPAQKLFTFNEAGIDPENDTFTVTINDQSLTIDPQNISSGLVFNPGNPMSSQDIAELVMLEINNNASLSSIVRARVPGPGDYQSEGATAYLNHLDEVILESLDADTALTTSLALVDGALPITETVQQANTYATLGSSGLYVDSSGNVLDSNRHQRFVNANNEVTEYRVADSGDLINEDGHVVSVDSNGQPDSNGFLAAANGTLLKPGTFEIVDASGVLQGGTGTPQTATITARTAASGALLLGSASAATPNAGTSAANAVSRIVDAEDITIYGHVGEQTIDIQNGMTAKEIADAVSAKSTVTGVTAQAETRLRVSFDKLAGNAFTDTMSFVLYGMDGTAADVTATINFGGQGSGSGEIKADLSNLRNAINAKSGTTGITATLSDDKQSINMLSVDGYDIVIENYDAVSIRSGMSAPAMRLVGLDKNMETSGQPIVLADSSTPNAVDSARVTGQVSFHSSEVFSVHTAADGAAGGGLFQAAPGAANLRSVADLDILTVANARTMLGVIDGALRRIDAERGDLGATINRMQYTINNLSNVVMNTKESRSRIQDSDIAVETANLTKAQILQQAAQAMLAQANQTAQSVLSLLQ</sequence>
<evidence type="ECO:0000259" key="5">
    <source>
        <dbReference type="Pfam" id="PF00700"/>
    </source>
</evidence>
<dbReference type="OrthoDB" id="9796789at2"/>
<protein>
    <recommendedName>
        <fullName evidence="3">Flagellin</fullName>
    </recommendedName>
</protein>
<comment type="subcellular location">
    <subcellularLocation>
        <location evidence="3">Secreted</location>
    </subcellularLocation>
    <subcellularLocation>
        <location evidence="3">Bacterial flagellum</location>
    </subcellularLocation>
</comment>
<dbReference type="InterPro" id="IPR001492">
    <property type="entry name" value="Flagellin"/>
</dbReference>
<dbReference type="Pfam" id="PF00669">
    <property type="entry name" value="Flagellin_N"/>
    <property type="match status" value="1"/>
</dbReference>
<evidence type="ECO:0000256" key="1">
    <source>
        <dbReference type="ARBA" id="ARBA00005709"/>
    </source>
</evidence>
<dbReference type="GO" id="GO:0005198">
    <property type="term" value="F:structural molecule activity"/>
    <property type="evidence" value="ECO:0007669"/>
    <property type="project" value="UniProtKB-UniRule"/>
</dbReference>
<dbReference type="PRINTS" id="PR00207">
    <property type="entry name" value="FLAGELLIN"/>
</dbReference>
<dbReference type="STRING" id="1220535.IMCC14465_13020"/>
<dbReference type="EMBL" id="ALYF01000003">
    <property type="protein sequence ID" value="EJW21506.1"/>
    <property type="molecule type" value="Genomic_DNA"/>
</dbReference>